<accession>A0A438K2I4</accession>
<proteinExistence type="predicted"/>
<reference evidence="1 2" key="1">
    <citation type="journal article" date="2018" name="PLoS Genet.">
        <title>Population sequencing reveals clonal diversity and ancestral inbreeding in the grapevine cultivar Chardonnay.</title>
        <authorList>
            <person name="Roach M.J."/>
            <person name="Johnson D.L."/>
            <person name="Bohlmann J."/>
            <person name="van Vuuren H.J."/>
            <person name="Jones S.J."/>
            <person name="Pretorius I.S."/>
            <person name="Schmidt S.A."/>
            <person name="Borneman A.R."/>
        </authorList>
    </citation>
    <scope>NUCLEOTIDE SEQUENCE [LARGE SCALE GENOMIC DNA]</scope>
    <source>
        <strain evidence="2">cv. Chardonnay</strain>
        <tissue evidence="1">Leaf</tissue>
    </source>
</reference>
<comment type="caution">
    <text evidence="1">The sequence shown here is derived from an EMBL/GenBank/DDBJ whole genome shotgun (WGS) entry which is preliminary data.</text>
</comment>
<name>A0A438K2I4_VITVI</name>
<evidence type="ECO:0000313" key="2">
    <source>
        <dbReference type="Proteomes" id="UP000288805"/>
    </source>
</evidence>
<protein>
    <submittedName>
        <fullName evidence="1">Uncharacterized protein</fullName>
    </submittedName>
</protein>
<dbReference type="Proteomes" id="UP000288805">
    <property type="component" value="Unassembled WGS sequence"/>
</dbReference>
<evidence type="ECO:0000313" key="1">
    <source>
        <dbReference type="EMBL" id="RVX15425.1"/>
    </source>
</evidence>
<dbReference type="EMBL" id="QGNW01000018">
    <property type="protein sequence ID" value="RVX15425.1"/>
    <property type="molecule type" value="Genomic_DNA"/>
</dbReference>
<organism evidence="1 2">
    <name type="scientific">Vitis vinifera</name>
    <name type="common">Grape</name>
    <dbReference type="NCBI Taxonomy" id="29760"/>
    <lineage>
        <taxon>Eukaryota</taxon>
        <taxon>Viridiplantae</taxon>
        <taxon>Streptophyta</taxon>
        <taxon>Embryophyta</taxon>
        <taxon>Tracheophyta</taxon>
        <taxon>Spermatophyta</taxon>
        <taxon>Magnoliopsida</taxon>
        <taxon>eudicotyledons</taxon>
        <taxon>Gunneridae</taxon>
        <taxon>Pentapetalae</taxon>
        <taxon>rosids</taxon>
        <taxon>Vitales</taxon>
        <taxon>Vitaceae</taxon>
        <taxon>Viteae</taxon>
        <taxon>Vitis</taxon>
    </lineage>
</organism>
<sequence length="184" mass="19838">MSDILYVHYYALISLCDSALSFADQRPDLRDLKGCYGLYRTFPIRPGSTRAVWGDPSPCVGPTARDVMLLMKEAMLLTAETGKQVMACPGSTCIGGDFVGSTCTEEEEGQQLEGRKTGQHMHLGFFWAAHALEEILGAAHAFGFFLGSTCIGGDFVGSTCTEEEEGQQLGGGRKRAAAGRVRMI</sequence>
<gene>
    <name evidence="1" type="ORF">CK203_008990</name>
</gene>
<dbReference type="AlphaFoldDB" id="A0A438K2I4"/>